<dbReference type="RefSeq" id="WP_128145265.1">
    <property type="nucleotide sequence ID" value="NZ_JAJFOE010000001.1"/>
</dbReference>
<protein>
    <submittedName>
        <fullName evidence="1">Uncharacterized protein</fullName>
    </submittedName>
</protein>
<name>A0A378WUU0_9NOCA</name>
<reference evidence="1 2" key="1">
    <citation type="submission" date="2018-06" db="EMBL/GenBank/DDBJ databases">
        <authorList>
            <consortium name="Pathogen Informatics"/>
            <person name="Doyle S."/>
        </authorList>
    </citation>
    <scope>NUCLEOTIDE SEQUENCE [LARGE SCALE GENOMIC DNA]</scope>
    <source>
        <strain evidence="1 2">NCTC13184</strain>
    </source>
</reference>
<evidence type="ECO:0000313" key="1">
    <source>
        <dbReference type="EMBL" id="SUA44988.1"/>
    </source>
</evidence>
<dbReference type="EMBL" id="UGRU01000001">
    <property type="protein sequence ID" value="SUA44988.1"/>
    <property type="molecule type" value="Genomic_DNA"/>
</dbReference>
<gene>
    <name evidence="1" type="ORF">NCTC13184_03510</name>
</gene>
<organism evidence="1 2">
    <name type="scientific">Nocardia africana</name>
    <dbReference type="NCBI Taxonomy" id="134964"/>
    <lineage>
        <taxon>Bacteria</taxon>
        <taxon>Bacillati</taxon>
        <taxon>Actinomycetota</taxon>
        <taxon>Actinomycetes</taxon>
        <taxon>Mycobacteriales</taxon>
        <taxon>Nocardiaceae</taxon>
        <taxon>Nocardia</taxon>
    </lineage>
</organism>
<dbReference type="AlphaFoldDB" id="A0A378WUU0"/>
<proteinExistence type="predicted"/>
<dbReference type="Proteomes" id="UP000255082">
    <property type="component" value="Unassembled WGS sequence"/>
</dbReference>
<evidence type="ECO:0000313" key="2">
    <source>
        <dbReference type="Proteomes" id="UP000255082"/>
    </source>
</evidence>
<accession>A0A378WUU0</accession>
<dbReference type="OrthoDB" id="3868477at2"/>
<sequence length="207" mass="21033">MLSEEQVPGDAGAPVGGGKRRGWGRWVRFAVPLVGAVIGVTAANWGQLWHSGHADADAHAVVVLPAAVEGYAQQTDADAAALVRQILAQGQGKEGVGMHVAGVYGPGGSSDVVVVEALTGHAGHPDQDIADDIDKQRAATGVTMSPVNAGPLGGKAVCGTGTSQGAAAAICEWIDADTFGRLVWSGALATDGPSHLQEIRAQIEQTY</sequence>